<gene>
    <name evidence="1" type="ORF">FisN_15Hu244</name>
</gene>
<evidence type="ECO:0000313" key="1">
    <source>
        <dbReference type="EMBL" id="GAX12765.1"/>
    </source>
</evidence>
<name>A0A1Z5JFI6_FISSO</name>
<protein>
    <submittedName>
        <fullName evidence="1">Uncharacterized protein</fullName>
    </submittedName>
</protein>
<dbReference type="EMBL" id="BDSP01000055">
    <property type="protein sequence ID" value="GAX12765.1"/>
    <property type="molecule type" value="Genomic_DNA"/>
</dbReference>
<dbReference type="InParanoid" id="A0A1Z5JFI6"/>
<sequence>MEEDDPFFRPTKKKKYYFYRSPAYEMLLRNILAPIMEENDVDEDDDEDDESVVEVRVRKRSSFGNTGNVDPDRVNAETTKEMNRIVDPSVLNMKDRNGIYTVRNLTQDFFREKLVTHFTIARELDMIHWPRDKKSMTVLN</sequence>
<proteinExistence type="predicted"/>
<comment type="caution">
    <text evidence="1">The sequence shown here is derived from an EMBL/GenBank/DDBJ whole genome shotgun (WGS) entry which is preliminary data.</text>
</comment>
<reference evidence="1 2" key="1">
    <citation type="journal article" date="2015" name="Plant Cell">
        <title>Oil accumulation by the oleaginous diatom Fistulifera solaris as revealed by the genome and transcriptome.</title>
        <authorList>
            <person name="Tanaka T."/>
            <person name="Maeda Y."/>
            <person name="Veluchamy A."/>
            <person name="Tanaka M."/>
            <person name="Abida H."/>
            <person name="Marechal E."/>
            <person name="Bowler C."/>
            <person name="Muto M."/>
            <person name="Sunaga Y."/>
            <person name="Tanaka M."/>
            <person name="Yoshino T."/>
            <person name="Taniguchi T."/>
            <person name="Fukuda Y."/>
            <person name="Nemoto M."/>
            <person name="Matsumoto M."/>
            <person name="Wong P.S."/>
            <person name="Aburatani S."/>
            <person name="Fujibuchi W."/>
        </authorList>
    </citation>
    <scope>NUCLEOTIDE SEQUENCE [LARGE SCALE GENOMIC DNA]</scope>
    <source>
        <strain evidence="1 2">JPCC DA0580</strain>
    </source>
</reference>
<dbReference type="AlphaFoldDB" id="A0A1Z5JFI6"/>
<keyword evidence="2" id="KW-1185">Reference proteome</keyword>
<accession>A0A1Z5JFI6</accession>
<organism evidence="1 2">
    <name type="scientific">Fistulifera solaris</name>
    <name type="common">Oleaginous diatom</name>
    <dbReference type="NCBI Taxonomy" id="1519565"/>
    <lineage>
        <taxon>Eukaryota</taxon>
        <taxon>Sar</taxon>
        <taxon>Stramenopiles</taxon>
        <taxon>Ochrophyta</taxon>
        <taxon>Bacillariophyta</taxon>
        <taxon>Bacillariophyceae</taxon>
        <taxon>Bacillariophycidae</taxon>
        <taxon>Naviculales</taxon>
        <taxon>Naviculaceae</taxon>
        <taxon>Fistulifera</taxon>
    </lineage>
</organism>
<evidence type="ECO:0000313" key="2">
    <source>
        <dbReference type="Proteomes" id="UP000198406"/>
    </source>
</evidence>
<dbReference type="Proteomes" id="UP000198406">
    <property type="component" value="Unassembled WGS sequence"/>
</dbReference>